<accession>A0A426X512</accession>
<dbReference type="EMBL" id="AMZH03026498">
    <property type="protein sequence ID" value="RRT34587.1"/>
    <property type="molecule type" value="Genomic_DNA"/>
</dbReference>
<protein>
    <submittedName>
        <fullName evidence="1">Uncharacterized protein</fullName>
    </submittedName>
</protein>
<dbReference type="AlphaFoldDB" id="A0A426X512"/>
<evidence type="ECO:0000313" key="2">
    <source>
        <dbReference type="Proteomes" id="UP000287651"/>
    </source>
</evidence>
<organism evidence="1 2">
    <name type="scientific">Ensete ventricosum</name>
    <name type="common">Abyssinian banana</name>
    <name type="synonym">Musa ensete</name>
    <dbReference type="NCBI Taxonomy" id="4639"/>
    <lineage>
        <taxon>Eukaryota</taxon>
        <taxon>Viridiplantae</taxon>
        <taxon>Streptophyta</taxon>
        <taxon>Embryophyta</taxon>
        <taxon>Tracheophyta</taxon>
        <taxon>Spermatophyta</taxon>
        <taxon>Magnoliopsida</taxon>
        <taxon>Liliopsida</taxon>
        <taxon>Zingiberales</taxon>
        <taxon>Musaceae</taxon>
        <taxon>Ensete</taxon>
    </lineage>
</organism>
<comment type="caution">
    <text evidence="1">The sequence shown here is derived from an EMBL/GenBank/DDBJ whole genome shotgun (WGS) entry which is preliminary data.</text>
</comment>
<gene>
    <name evidence="1" type="ORF">B296_00046935</name>
</gene>
<proteinExistence type="predicted"/>
<reference evidence="1 2" key="1">
    <citation type="journal article" date="2014" name="Agronomy (Basel)">
        <title>A Draft Genome Sequence for Ensete ventricosum, the Drought-Tolerant Tree Against Hunger.</title>
        <authorList>
            <person name="Harrison J."/>
            <person name="Moore K.A."/>
            <person name="Paszkiewicz K."/>
            <person name="Jones T."/>
            <person name="Grant M."/>
            <person name="Ambacheew D."/>
            <person name="Muzemil S."/>
            <person name="Studholme D.J."/>
        </authorList>
    </citation>
    <scope>NUCLEOTIDE SEQUENCE [LARGE SCALE GENOMIC DNA]</scope>
</reference>
<sequence length="67" mass="7238">MTSLSVFFRRSSDMFPASFPIPSVNLLKNFDEIPLHHPNLGPMLKLDLGPSSGCNSIAPVIVRPAGC</sequence>
<dbReference type="Proteomes" id="UP000287651">
    <property type="component" value="Unassembled WGS sequence"/>
</dbReference>
<evidence type="ECO:0000313" key="1">
    <source>
        <dbReference type="EMBL" id="RRT34587.1"/>
    </source>
</evidence>
<name>A0A426X512_ENSVE</name>